<evidence type="ECO:0000313" key="3">
    <source>
        <dbReference type="Proteomes" id="UP000234333"/>
    </source>
</evidence>
<sequence>MNFSDIVALIIVGFLALVAFGIAAELLILVSAGAAVWGWYVILSGGDATAIVWGMAIFGPLVTIGMIATSGDNSRAR</sequence>
<accession>A0A2H1KG98</accession>
<protein>
    <submittedName>
        <fullName evidence="2">Uncharacterized protein</fullName>
    </submittedName>
</protein>
<gene>
    <name evidence="2" type="ORF">BC102111_03267</name>
</gene>
<dbReference type="Proteomes" id="UP000234333">
    <property type="component" value="Unassembled WGS sequence"/>
</dbReference>
<name>A0A2H1KG98_9MICO</name>
<dbReference type="GeneID" id="99772582"/>
<organism evidence="2 3">
    <name type="scientific">Brevibacterium casei CIP 102111</name>
    <dbReference type="NCBI Taxonomy" id="1255625"/>
    <lineage>
        <taxon>Bacteria</taxon>
        <taxon>Bacillati</taxon>
        <taxon>Actinomycetota</taxon>
        <taxon>Actinomycetes</taxon>
        <taxon>Micrococcales</taxon>
        <taxon>Brevibacteriaceae</taxon>
        <taxon>Brevibacterium</taxon>
    </lineage>
</organism>
<feature type="transmembrane region" description="Helical" evidence="1">
    <location>
        <begin position="7"/>
        <end position="30"/>
    </location>
</feature>
<dbReference type="RefSeq" id="WP_101624867.1">
    <property type="nucleotide sequence ID" value="NZ_FXZC01000009.1"/>
</dbReference>
<reference evidence="2 3" key="1">
    <citation type="submission" date="2017-03" db="EMBL/GenBank/DDBJ databases">
        <authorList>
            <person name="Afonso C.L."/>
            <person name="Miller P.J."/>
            <person name="Scott M.A."/>
            <person name="Spackman E."/>
            <person name="Goraichik I."/>
            <person name="Dimitrov K.M."/>
            <person name="Suarez D.L."/>
            <person name="Swayne D.E."/>
        </authorList>
    </citation>
    <scope>NUCLEOTIDE SEQUENCE [LARGE SCALE GENOMIC DNA]</scope>
    <source>
        <strain evidence="2 3">CIP 102111</strain>
    </source>
</reference>
<feature type="transmembrane region" description="Helical" evidence="1">
    <location>
        <begin position="50"/>
        <end position="69"/>
    </location>
</feature>
<evidence type="ECO:0000313" key="2">
    <source>
        <dbReference type="EMBL" id="SMX98659.1"/>
    </source>
</evidence>
<keyword evidence="1" id="KW-1133">Transmembrane helix</keyword>
<evidence type="ECO:0000256" key="1">
    <source>
        <dbReference type="SAM" id="Phobius"/>
    </source>
</evidence>
<dbReference type="AlphaFoldDB" id="A0A2H1KG98"/>
<proteinExistence type="predicted"/>
<keyword evidence="1" id="KW-0472">Membrane</keyword>
<dbReference type="EMBL" id="FXZC01000009">
    <property type="protein sequence ID" value="SMX98659.1"/>
    <property type="molecule type" value="Genomic_DNA"/>
</dbReference>
<keyword evidence="1" id="KW-0812">Transmembrane</keyword>